<gene>
    <name evidence="2" type="ORF">FOZ63_002911</name>
</gene>
<evidence type="ECO:0000313" key="3">
    <source>
        <dbReference type="Proteomes" id="UP000553632"/>
    </source>
</evidence>
<feature type="region of interest" description="Disordered" evidence="1">
    <location>
        <begin position="1"/>
        <end position="47"/>
    </location>
</feature>
<reference evidence="2 3" key="1">
    <citation type="submission" date="2020-04" db="EMBL/GenBank/DDBJ databases">
        <title>Perkinsus olseni comparative genomics.</title>
        <authorList>
            <person name="Bogema D.R."/>
        </authorList>
    </citation>
    <scope>NUCLEOTIDE SEQUENCE [LARGE SCALE GENOMIC DNA]</scope>
    <source>
        <strain evidence="2 3">ATCC PRA-207</strain>
    </source>
</reference>
<keyword evidence="3" id="KW-1185">Reference proteome</keyword>
<dbReference type="PANTHER" id="PTHR45703">
    <property type="entry name" value="DYNEIN HEAVY CHAIN"/>
    <property type="match status" value="1"/>
</dbReference>
<feature type="compositionally biased region" description="Basic and acidic residues" evidence="1">
    <location>
        <begin position="33"/>
        <end position="45"/>
    </location>
</feature>
<dbReference type="AlphaFoldDB" id="A0A7J6RU20"/>
<dbReference type="GO" id="GO:0045505">
    <property type="term" value="F:dynein intermediate chain binding"/>
    <property type="evidence" value="ECO:0007669"/>
    <property type="project" value="InterPro"/>
</dbReference>
<feature type="region of interest" description="Disordered" evidence="1">
    <location>
        <begin position="169"/>
        <end position="279"/>
    </location>
</feature>
<name>A0A7J6RU20_PEROL</name>
<proteinExistence type="predicted"/>
<dbReference type="GO" id="GO:0051959">
    <property type="term" value="F:dynein light intermediate chain binding"/>
    <property type="evidence" value="ECO:0007669"/>
    <property type="project" value="InterPro"/>
</dbReference>
<dbReference type="PANTHER" id="PTHR45703:SF8">
    <property type="entry name" value="DYNEINS HEAVY CHAIN"/>
    <property type="match status" value="1"/>
</dbReference>
<dbReference type="Proteomes" id="UP000553632">
    <property type="component" value="Unassembled WGS sequence"/>
</dbReference>
<protein>
    <submittedName>
        <fullName evidence="2">Uncharacterized protein</fullName>
    </submittedName>
</protein>
<sequence length="367" mass="39425">QFVQTLDPATGRSPGHRSLNSSVKRHSGGAADDESKTHEELERGSKYATVEEAMASLSTLTRRDFIELRNLPSPPEGVLSVARGLCLALGVKPKRRSTTDGIIGRSEAPQDYWKAAREHIFPSSSAISLLQRLVFFDKDRVPERTMRSLAALDTLFDSFADDVQRFYREGQQSQENKVPSSPSASSRGRRKSKPGTEKLQPPSVRITSTVLGPAGERRTPSHGSSPGGAPGSTSKASNNTPNKPTSRSRQQSPPTSSRRPVASSRASDKKEQTYERTPGSFLLTGVMPFSARMQKQLRASSNSATITKPDSTGASPSVAGQEVEGVAENSTGSRASNTRSLPSSRSAKAVSRKGTPGRSVYRETGAL</sequence>
<feature type="compositionally biased region" description="Low complexity" evidence="1">
    <location>
        <begin position="177"/>
        <end position="186"/>
    </location>
</feature>
<feature type="compositionally biased region" description="Polar residues" evidence="1">
    <location>
        <begin position="297"/>
        <end position="315"/>
    </location>
</feature>
<dbReference type="GO" id="GO:0030286">
    <property type="term" value="C:dynein complex"/>
    <property type="evidence" value="ECO:0007669"/>
    <property type="project" value="InterPro"/>
</dbReference>
<evidence type="ECO:0000256" key="1">
    <source>
        <dbReference type="SAM" id="MobiDB-lite"/>
    </source>
</evidence>
<feature type="compositionally biased region" description="Polar residues" evidence="1">
    <location>
        <begin position="328"/>
        <end position="346"/>
    </location>
</feature>
<comment type="caution">
    <text evidence="2">The sequence shown here is derived from an EMBL/GenBank/DDBJ whole genome shotgun (WGS) entry which is preliminary data.</text>
</comment>
<feature type="compositionally biased region" description="Low complexity" evidence="1">
    <location>
        <begin position="244"/>
        <end position="265"/>
    </location>
</feature>
<evidence type="ECO:0000313" key="2">
    <source>
        <dbReference type="EMBL" id="KAF4723826.1"/>
    </source>
</evidence>
<dbReference type="InterPro" id="IPR026983">
    <property type="entry name" value="DHC"/>
</dbReference>
<organism evidence="2 3">
    <name type="scientific">Perkinsus olseni</name>
    <name type="common">Perkinsus atlanticus</name>
    <dbReference type="NCBI Taxonomy" id="32597"/>
    <lineage>
        <taxon>Eukaryota</taxon>
        <taxon>Sar</taxon>
        <taxon>Alveolata</taxon>
        <taxon>Perkinsozoa</taxon>
        <taxon>Perkinsea</taxon>
        <taxon>Perkinsida</taxon>
        <taxon>Perkinsidae</taxon>
        <taxon>Perkinsus</taxon>
    </lineage>
</organism>
<feature type="region of interest" description="Disordered" evidence="1">
    <location>
        <begin position="295"/>
        <end position="367"/>
    </location>
</feature>
<feature type="non-terminal residue" evidence="2">
    <location>
        <position position="367"/>
    </location>
</feature>
<accession>A0A7J6RU20</accession>
<dbReference type="EMBL" id="JABANO010023262">
    <property type="protein sequence ID" value="KAF4723826.1"/>
    <property type="molecule type" value="Genomic_DNA"/>
</dbReference>
<dbReference type="Gene3D" id="1.20.920.60">
    <property type="match status" value="1"/>
</dbReference>
<dbReference type="GO" id="GO:0007018">
    <property type="term" value="P:microtubule-based movement"/>
    <property type="evidence" value="ECO:0007669"/>
    <property type="project" value="InterPro"/>
</dbReference>